<evidence type="ECO:0000313" key="2">
    <source>
        <dbReference type="EMBL" id="MFC5822738.1"/>
    </source>
</evidence>
<feature type="compositionally biased region" description="Acidic residues" evidence="1">
    <location>
        <begin position="314"/>
        <end position="332"/>
    </location>
</feature>
<evidence type="ECO:0000256" key="1">
    <source>
        <dbReference type="SAM" id="MobiDB-lite"/>
    </source>
</evidence>
<feature type="region of interest" description="Disordered" evidence="1">
    <location>
        <begin position="299"/>
        <end position="345"/>
    </location>
</feature>
<keyword evidence="3" id="KW-1185">Reference proteome</keyword>
<feature type="compositionally biased region" description="Low complexity" evidence="1">
    <location>
        <begin position="333"/>
        <end position="343"/>
    </location>
</feature>
<proteinExistence type="predicted"/>
<sequence length="430" mass="45049">MAASAAFVATSSVPGQAESSLVANYHCTGGIAGTGVDLEARMTPQVEAGQMDVRWDISYESVQKFGSPGFFPEGSSLHLEGLVDISGAWNGQLRPRGDKSQAELVPGDYLELPEGLSDGARLTRTGTIRFKPAALTIKFTPAEGEVMVNNSETSKINYGGNWNTIYTAPTYDDYLSDVGKATDVNASATLEFIGTKVAYISRREQDLTPIKVLLDGEEVTSGLVYPGQDGSGGDMTGTETQQELWESPQLTYGPHTVQIMNTANGTAYLDAFRVLTGDVPEPPEHEKAICALQGNPGAIDVTVPGTTQSPTVDPTDDDPTDDPNDPDPDDDSSPTATTTTTDSLGNIVVVVPQGSSSSSSTPKSTGPTATKYYRAQVAKTPSGGVETGVAPDDDRHPYGLMVGGMAVVMGSAGSGLVLRRRRAAHAGGVH</sequence>
<dbReference type="RefSeq" id="WP_379512284.1">
    <property type="nucleotide sequence ID" value="NZ_JBHSPA010000005.1"/>
</dbReference>
<dbReference type="Proteomes" id="UP001596058">
    <property type="component" value="Unassembled WGS sequence"/>
</dbReference>
<dbReference type="Gene3D" id="2.60.120.260">
    <property type="entry name" value="Galactose-binding domain-like"/>
    <property type="match status" value="1"/>
</dbReference>
<dbReference type="EMBL" id="JBHSPA010000005">
    <property type="protein sequence ID" value="MFC5822738.1"/>
    <property type="molecule type" value="Genomic_DNA"/>
</dbReference>
<reference evidence="3" key="1">
    <citation type="journal article" date="2019" name="Int. J. Syst. Evol. Microbiol.">
        <title>The Global Catalogue of Microorganisms (GCM) 10K type strain sequencing project: providing services to taxonomists for standard genome sequencing and annotation.</title>
        <authorList>
            <consortium name="The Broad Institute Genomics Platform"/>
            <consortium name="The Broad Institute Genome Sequencing Center for Infectious Disease"/>
            <person name="Wu L."/>
            <person name="Ma J."/>
        </authorList>
    </citation>
    <scope>NUCLEOTIDE SEQUENCE [LARGE SCALE GENOMIC DNA]</scope>
    <source>
        <strain evidence="3">CCUG 53903</strain>
    </source>
</reference>
<evidence type="ECO:0000313" key="3">
    <source>
        <dbReference type="Proteomes" id="UP001596058"/>
    </source>
</evidence>
<accession>A0ABW1CDR3</accession>
<organism evidence="2 3">
    <name type="scientific">Nonomuraea insulae</name>
    <dbReference type="NCBI Taxonomy" id="1616787"/>
    <lineage>
        <taxon>Bacteria</taxon>
        <taxon>Bacillati</taxon>
        <taxon>Actinomycetota</taxon>
        <taxon>Actinomycetes</taxon>
        <taxon>Streptosporangiales</taxon>
        <taxon>Streptosporangiaceae</taxon>
        <taxon>Nonomuraea</taxon>
    </lineage>
</organism>
<protein>
    <submittedName>
        <fullName evidence="2">Uncharacterized protein</fullName>
    </submittedName>
</protein>
<name>A0ABW1CDR3_9ACTN</name>
<comment type="caution">
    <text evidence="2">The sequence shown here is derived from an EMBL/GenBank/DDBJ whole genome shotgun (WGS) entry which is preliminary data.</text>
</comment>
<gene>
    <name evidence="2" type="ORF">ACFPZ3_02610</name>
</gene>